<accession>A0A0M6WKU4</accession>
<keyword evidence="4" id="KW-1185">Reference proteome</keyword>
<evidence type="ECO:0000313" key="1">
    <source>
        <dbReference type="EMBL" id="CRL37121.1"/>
    </source>
</evidence>
<dbReference type="EMBL" id="WNAL01000023">
    <property type="protein sequence ID" value="MTR82270.1"/>
    <property type="molecule type" value="Genomic_DNA"/>
</dbReference>
<dbReference type="STRING" id="301302.ERS852420_03149"/>
<sequence length="121" mass="13824">MQNIKTIAGTFTIGTYEIPKQYVCAKTPTITQKNDICEIVTYDQQITVNGHNYAPVLHQNCMQPEQITLYPLVIRQEHATLTVSDRYHTGHWKSGDDTQISDWRPKLMHRGCVPCTNCGRC</sequence>
<name>A0A0M6WKU4_9FIRM</name>
<evidence type="ECO:0000313" key="4">
    <source>
        <dbReference type="Proteomes" id="UP000049979"/>
    </source>
</evidence>
<dbReference type="EMBL" id="CYXV01000017">
    <property type="protein sequence ID" value="CUN16714.1"/>
    <property type="molecule type" value="Genomic_DNA"/>
</dbReference>
<evidence type="ECO:0000313" key="5">
    <source>
        <dbReference type="Proteomes" id="UP000095495"/>
    </source>
</evidence>
<organism evidence="1 4">
    <name type="scientific">Roseburia faecis</name>
    <dbReference type="NCBI Taxonomy" id="301302"/>
    <lineage>
        <taxon>Bacteria</taxon>
        <taxon>Bacillati</taxon>
        <taxon>Bacillota</taxon>
        <taxon>Clostridia</taxon>
        <taxon>Lachnospirales</taxon>
        <taxon>Lachnospiraceae</taxon>
        <taxon>Roseburia</taxon>
    </lineage>
</organism>
<evidence type="ECO:0000313" key="3">
    <source>
        <dbReference type="EMBL" id="MTR82270.1"/>
    </source>
</evidence>
<gene>
    <name evidence="2" type="ORF">ERS852420_03149</name>
    <name evidence="3" type="ORF">GMD30_11340</name>
    <name evidence="1" type="ORF">M72_27911</name>
</gene>
<dbReference type="Proteomes" id="UP000095495">
    <property type="component" value="Unassembled WGS sequence"/>
</dbReference>
<dbReference type="Proteomes" id="UP000049979">
    <property type="component" value="Unassembled WGS sequence"/>
</dbReference>
<dbReference type="AlphaFoldDB" id="A0A0M6WKU4"/>
<reference evidence="1" key="2">
    <citation type="submission" date="2015-05" db="EMBL/GenBank/DDBJ databases">
        <authorList>
            <person name="Wang D.B."/>
            <person name="Wang M."/>
        </authorList>
    </citation>
    <scope>NUCLEOTIDE SEQUENCE [LARGE SCALE GENOMIC DNA]</scope>
    <source>
        <strain evidence="1">M72</strain>
    </source>
</reference>
<proteinExistence type="predicted"/>
<protein>
    <submittedName>
        <fullName evidence="1">Uncharacterized protein</fullName>
    </submittedName>
</protein>
<dbReference type="Proteomes" id="UP000446657">
    <property type="component" value="Unassembled WGS sequence"/>
</dbReference>
<dbReference type="RefSeq" id="WP_055067654.1">
    <property type="nucleotide sequence ID" value="NZ_CP173697.1"/>
</dbReference>
<dbReference type="EMBL" id="CVRR01000015">
    <property type="protein sequence ID" value="CRL37121.1"/>
    <property type="molecule type" value="Genomic_DNA"/>
</dbReference>
<dbReference type="OrthoDB" id="2055029at2"/>
<evidence type="ECO:0000313" key="2">
    <source>
        <dbReference type="EMBL" id="CUN16714.1"/>
    </source>
</evidence>
<evidence type="ECO:0000313" key="6">
    <source>
        <dbReference type="Proteomes" id="UP000446657"/>
    </source>
</evidence>
<reference evidence="3 6" key="3">
    <citation type="journal article" date="2019" name="Nat. Med.">
        <title>A library of human gut bacterial isolates paired with longitudinal multiomics data enables mechanistic microbiome research.</title>
        <authorList>
            <person name="Poyet M."/>
            <person name="Groussin M."/>
            <person name="Gibbons S.M."/>
            <person name="Avila-Pacheco J."/>
            <person name="Jiang X."/>
            <person name="Kearney S.M."/>
            <person name="Perrotta A.R."/>
            <person name="Berdy B."/>
            <person name="Zhao S."/>
            <person name="Lieberman T.D."/>
            <person name="Swanson P.K."/>
            <person name="Smith M."/>
            <person name="Roesemann S."/>
            <person name="Alexander J.E."/>
            <person name="Rich S.A."/>
            <person name="Livny J."/>
            <person name="Vlamakis H."/>
            <person name="Clish C."/>
            <person name="Bullock K."/>
            <person name="Deik A."/>
            <person name="Scott J."/>
            <person name="Pierce K.A."/>
            <person name="Xavier R.J."/>
            <person name="Alm E.J."/>
        </authorList>
    </citation>
    <scope>NUCLEOTIDE SEQUENCE [LARGE SCALE GENOMIC DNA]</scope>
    <source>
        <strain evidence="3 6">BIOML-A1</strain>
    </source>
</reference>
<reference evidence="4" key="1">
    <citation type="submission" date="2015-05" db="EMBL/GenBank/DDBJ databases">
        <authorList>
            <consortium name="Pathogen Informatics"/>
        </authorList>
    </citation>
    <scope>NUCLEOTIDE SEQUENCE [LARGE SCALE GENOMIC DNA]</scope>
    <source>
        <strain evidence="2 5">2789STDY5608863</strain>
        <strain evidence="4">M72</strain>
    </source>
</reference>